<dbReference type="OrthoDB" id="9132262at2"/>
<sequence length="146" mass="15822">MKTTLSFQRPSARKVQDTAPVVVVPPPALRLVPTPDAQRKGNNAAGSTRFHVRLPIAHKRFVESRAEASGSTLTTLLRGLLEDWLSGAVSAVVAPVAPAAERERLSLDLPTALYRQVKAKASADGHRITDVTVVLIERLMASARRR</sequence>
<dbReference type="AlphaFoldDB" id="A0A1G7Y740"/>
<evidence type="ECO:0000313" key="1">
    <source>
        <dbReference type="EMBL" id="SDG92187.1"/>
    </source>
</evidence>
<dbReference type="GO" id="GO:0006355">
    <property type="term" value="P:regulation of DNA-templated transcription"/>
    <property type="evidence" value="ECO:0007669"/>
    <property type="project" value="InterPro"/>
</dbReference>
<name>A0A1G7Y740_9BURK</name>
<protein>
    <submittedName>
        <fullName evidence="1">Uncharacterized protein</fullName>
    </submittedName>
</protein>
<proteinExistence type="predicted"/>
<dbReference type="Proteomes" id="UP000199706">
    <property type="component" value="Unassembled WGS sequence"/>
</dbReference>
<organism evidence="1 2">
    <name type="scientific">Paraburkholderia phenazinium</name>
    <dbReference type="NCBI Taxonomy" id="60549"/>
    <lineage>
        <taxon>Bacteria</taxon>
        <taxon>Pseudomonadati</taxon>
        <taxon>Pseudomonadota</taxon>
        <taxon>Betaproteobacteria</taxon>
        <taxon>Burkholderiales</taxon>
        <taxon>Burkholderiaceae</taxon>
        <taxon>Paraburkholderia</taxon>
    </lineage>
</organism>
<dbReference type="InterPro" id="IPR013321">
    <property type="entry name" value="Arc_rbn_hlx_hlx"/>
</dbReference>
<reference evidence="1 2" key="1">
    <citation type="submission" date="2016-10" db="EMBL/GenBank/DDBJ databases">
        <authorList>
            <person name="de Groot N.N."/>
        </authorList>
    </citation>
    <scope>NUCLEOTIDE SEQUENCE [LARGE SCALE GENOMIC DNA]</scope>
    <source>
        <strain evidence="1 2">LMG 2247</strain>
    </source>
</reference>
<gene>
    <name evidence="1" type="ORF">SAMN05216466_10662</name>
</gene>
<dbReference type="EMBL" id="FNCJ01000006">
    <property type="protein sequence ID" value="SDG92187.1"/>
    <property type="molecule type" value="Genomic_DNA"/>
</dbReference>
<accession>A0A1G7Y740</accession>
<dbReference type="RefSeq" id="WP_090685352.1">
    <property type="nucleotide sequence ID" value="NZ_FNCJ01000006.1"/>
</dbReference>
<dbReference type="Gene3D" id="1.10.1220.10">
    <property type="entry name" value="Met repressor-like"/>
    <property type="match status" value="1"/>
</dbReference>
<evidence type="ECO:0000313" key="2">
    <source>
        <dbReference type="Proteomes" id="UP000199706"/>
    </source>
</evidence>